<feature type="compositionally biased region" description="Low complexity" evidence="16">
    <location>
        <begin position="1040"/>
        <end position="1054"/>
    </location>
</feature>
<organism evidence="18 19">
    <name type="scientific">Malassezia obtusa</name>
    <dbReference type="NCBI Taxonomy" id="76774"/>
    <lineage>
        <taxon>Eukaryota</taxon>
        <taxon>Fungi</taxon>
        <taxon>Dikarya</taxon>
        <taxon>Basidiomycota</taxon>
        <taxon>Ustilaginomycotina</taxon>
        <taxon>Malasseziomycetes</taxon>
        <taxon>Malasseziales</taxon>
        <taxon>Malasseziaceae</taxon>
        <taxon>Malassezia</taxon>
    </lineage>
</organism>
<dbReference type="GO" id="GO:0015031">
    <property type="term" value="P:protein transport"/>
    <property type="evidence" value="ECO:0007669"/>
    <property type="project" value="UniProtKB-KW"/>
</dbReference>
<dbReference type="InterPro" id="IPR036322">
    <property type="entry name" value="WD40_repeat_dom_sf"/>
</dbReference>
<evidence type="ECO:0000256" key="5">
    <source>
        <dbReference type="ARBA" id="ARBA00021236"/>
    </source>
</evidence>
<keyword evidence="13" id="KW-0968">Cytoplasmic vesicle</keyword>
<feature type="repeat" description="WD" evidence="15">
    <location>
        <begin position="274"/>
        <end position="316"/>
    </location>
</feature>
<dbReference type="GO" id="GO:0030127">
    <property type="term" value="C:COPII vesicle coat"/>
    <property type="evidence" value="ECO:0007669"/>
    <property type="project" value="TreeGrafter"/>
</dbReference>
<dbReference type="Gene3D" id="2.130.10.10">
    <property type="entry name" value="YVTN repeat-like/Quinoprotein amine dehydrogenase"/>
    <property type="match status" value="1"/>
</dbReference>
<feature type="compositionally biased region" description="Basic and acidic residues" evidence="16">
    <location>
        <begin position="554"/>
        <end position="567"/>
    </location>
</feature>
<feature type="compositionally biased region" description="Low complexity" evidence="16">
    <location>
        <begin position="1069"/>
        <end position="1093"/>
    </location>
</feature>
<evidence type="ECO:0000256" key="14">
    <source>
        <dbReference type="ARBA" id="ARBA00025471"/>
    </source>
</evidence>
<evidence type="ECO:0000256" key="10">
    <source>
        <dbReference type="ARBA" id="ARBA00022892"/>
    </source>
</evidence>
<dbReference type="GO" id="GO:0070971">
    <property type="term" value="C:endoplasmic reticulum exit site"/>
    <property type="evidence" value="ECO:0007669"/>
    <property type="project" value="TreeGrafter"/>
</dbReference>
<dbReference type="Gene3D" id="1.20.940.10">
    <property type="entry name" value="Functional domain of the splicing factor Prp18"/>
    <property type="match status" value="1"/>
</dbReference>
<dbReference type="PANTHER" id="PTHR13923:SF11">
    <property type="entry name" value="SECRETORY 31, ISOFORM D"/>
    <property type="match status" value="1"/>
</dbReference>
<dbReference type="PANTHER" id="PTHR13923">
    <property type="entry name" value="SEC31-RELATED PROTEIN"/>
    <property type="match status" value="1"/>
</dbReference>
<proteinExistence type="inferred from homology"/>
<comment type="similarity">
    <text evidence="3">Belongs to the WD repeat SEC31 family.</text>
</comment>
<keyword evidence="6" id="KW-0813">Transport</keyword>
<name>A0AAF0ITD1_9BASI</name>
<comment type="subcellular location">
    <subcellularLocation>
        <location evidence="1">Cytoplasmic vesicle</location>
        <location evidence="1">COPII-coated vesicle membrane</location>
        <topology evidence="1">Peripheral membrane protein</topology>
        <orientation evidence="1">Cytoplasmic side</orientation>
    </subcellularLocation>
    <subcellularLocation>
        <location evidence="2">Endoplasmic reticulum membrane</location>
        <topology evidence="2">Peripheral membrane protein</topology>
        <orientation evidence="2">Cytoplasmic side</orientation>
    </subcellularLocation>
</comment>
<dbReference type="SMART" id="SM00320">
    <property type="entry name" value="WD40"/>
    <property type="match status" value="5"/>
</dbReference>
<dbReference type="SUPFAM" id="SSF50978">
    <property type="entry name" value="WD40 repeat-like"/>
    <property type="match status" value="1"/>
</dbReference>
<evidence type="ECO:0000256" key="11">
    <source>
        <dbReference type="ARBA" id="ARBA00022927"/>
    </source>
</evidence>
<dbReference type="Proteomes" id="UP001214603">
    <property type="component" value="Chromosome 3"/>
</dbReference>
<evidence type="ECO:0000256" key="7">
    <source>
        <dbReference type="ARBA" id="ARBA00022574"/>
    </source>
</evidence>
<feature type="domain" description="Sec16 Sec23-binding" evidence="17">
    <location>
        <begin position="575"/>
        <end position="804"/>
    </location>
</feature>
<keyword evidence="10" id="KW-0931">ER-Golgi transport</keyword>
<feature type="compositionally biased region" description="Low complexity" evidence="16">
    <location>
        <begin position="1130"/>
        <end position="1146"/>
    </location>
</feature>
<keyword evidence="9" id="KW-0256">Endoplasmic reticulum</keyword>
<dbReference type="Pfam" id="PF00400">
    <property type="entry name" value="WD40"/>
    <property type="match status" value="1"/>
</dbReference>
<feature type="region of interest" description="Disordered" evidence="16">
    <location>
        <begin position="905"/>
        <end position="961"/>
    </location>
</feature>
<evidence type="ECO:0000256" key="9">
    <source>
        <dbReference type="ARBA" id="ARBA00022824"/>
    </source>
</evidence>
<feature type="region of interest" description="Disordered" evidence="16">
    <location>
        <begin position="519"/>
        <end position="567"/>
    </location>
</feature>
<keyword evidence="19" id="KW-1185">Reference proteome</keyword>
<feature type="repeat" description="WD" evidence="15">
    <location>
        <begin position="115"/>
        <end position="157"/>
    </location>
</feature>
<dbReference type="InterPro" id="IPR001680">
    <property type="entry name" value="WD40_rpt"/>
</dbReference>
<dbReference type="InterPro" id="IPR024298">
    <property type="entry name" value="Sec16_Sec23-bd"/>
</dbReference>
<dbReference type="Pfam" id="PF12931">
    <property type="entry name" value="TPR_Sec16"/>
    <property type="match status" value="1"/>
</dbReference>
<dbReference type="GO" id="GO:0007029">
    <property type="term" value="P:endoplasmic reticulum organization"/>
    <property type="evidence" value="ECO:0007669"/>
    <property type="project" value="TreeGrafter"/>
</dbReference>
<dbReference type="InterPro" id="IPR019775">
    <property type="entry name" value="WD40_repeat_CS"/>
</dbReference>
<protein>
    <recommendedName>
        <fullName evidence="5">Protein transport protein SEC31</fullName>
    </recommendedName>
    <alternativeName>
        <fullName evidence="4">Protein transport protein sec31</fullName>
    </alternativeName>
</protein>
<dbReference type="PROSITE" id="PS50082">
    <property type="entry name" value="WD_REPEATS_2"/>
    <property type="match status" value="2"/>
</dbReference>
<dbReference type="GO" id="GO:0005789">
    <property type="term" value="C:endoplasmic reticulum membrane"/>
    <property type="evidence" value="ECO:0007669"/>
    <property type="project" value="UniProtKB-SubCell"/>
</dbReference>
<dbReference type="Gene3D" id="1.25.40.1030">
    <property type="match status" value="1"/>
</dbReference>
<evidence type="ECO:0000256" key="2">
    <source>
        <dbReference type="ARBA" id="ARBA00004397"/>
    </source>
</evidence>
<dbReference type="InterPro" id="IPR015943">
    <property type="entry name" value="WD40/YVTN_repeat-like_dom_sf"/>
</dbReference>
<feature type="region of interest" description="Disordered" evidence="16">
    <location>
        <begin position="975"/>
        <end position="1239"/>
    </location>
</feature>
<evidence type="ECO:0000256" key="15">
    <source>
        <dbReference type="PROSITE-ProRule" id="PRU00221"/>
    </source>
</evidence>
<evidence type="ECO:0000256" key="12">
    <source>
        <dbReference type="ARBA" id="ARBA00023136"/>
    </source>
</evidence>
<evidence type="ECO:0000256" key="8">
    <source>
        <dbReference type="ARBA" id="ARBA00022737"/>
    </source>
</evidence>
<accession>A0AAF0ITD1</accession>
<feature type="compositionally biased region" description="Low complexity" evidence="16">
    <location>
        <begin position="989"/>
        <end position="1022"/>
    </location>
</feature>
<keyword evidence="12" id="KW-0472">Membrane</keyword>
<dbReference type="InterPro" id="IPR040251">
    <property type="entry name" value="SEC31-like"/>
</dbReference>
<evidence type="ECO:0000313" key="18">
    <source>
        <dbReference type="EMBL" id="WFD03079.1"/>
    </source>
</evidence>
<evidence type="ECO:0000256" key="6">
    <source>
        <dbReference type="ARBA" id="ARBA00022448"/>
    </source>
</evidence>
<evidence type="ECO:0000256" key="13">
    <source>
        <dbReference type="ARBA" id="ARBA00023329"/>
    </source>
</evidence>
<evidence type="ECO:0000259" key="17">
    <source>
        <dbReference type="Pfam" id="PF12931"/>
    </source>
</evidence>
<dbReference type="EMBL" id="CP119936">
    <property type="protein sequence ID" value="WFD03079.1"/>
    <property type="molecule type" value="Genomic_DNA"/>
</dbReference>
<evidence type="ECO:0000313" key="19">
    <source>
        <dbReference type="Proteomes" id="UP001214603"/>
    </source>
</evidence>
<feature type="compositionally biased region" description="Pro residues" evidence="16">
    <location>
        <begin position="1094"/>
        <end position="1103"/>
    </location>
</feature>
<evidence type="ECO:0000256" key="1">
    <source>
        <dbReference type="ARBA" id="ARBA00004299"/>
    </source>
</evidence>
<keyword evidence="11" id="KW-0653">Protein transport</keyword>
<dbReference type="GO" id="GO:0005198">
    <property type="term" value="F:structural molecule activity"/>
    <property type="evidence" value="ECO:0007669"/>
    <property type="project" value="TreeGrafter"/>
</dbReference>
<evidence type="ECO:0000256" key="3">
    <source>
        <dbReference type="ARBA" id="ARBA00009358"/>
    </source>
</evidence>
<gene>
    <name evidence="18" type="primary">SEC31</name>
    <name evidence="18" type="ORF">MOBT1_001768</name>
</gene>
<comment type="function">
    <text evidence="14">Component of the coat protein complex II (COPII) which promotes the formation of transport vesicles from the endoplasmic reticulum (ER). The coat has two main functions, the physical deformation of the endoplasmic reticulum membrane into vesicles and the selection of cargo molecules.</text>
</comment>
<keyword evidence="7 15" id="KW-0853">WD repeat</keyword>
<dbReference type="PROSITE" id="PS00678">
    <property type="entry name" value="WD_REPEATS_1"/>
    <property type="match status" value="2"/>
</dbReference>
<evidence type="ECO:0000256" key="4">
    <source>
        <dbReference type="ARBA" id="ARBA00013507"/>
    </source>
</evidence>
<reference evidence="18" key="1">
    <citation type="submission" date="2023-03" db="EMBL/GenBank/DDBJ databases">
        <title>Mating type loci evolution in Malassezia.</title>
        <authorList>
            <person name="Coelho M.A."/>
        </authorList>
    </citation>
    <scope>NUCLEOTIDE SEQUENCE</scope>
    <source>
        <strain evidence="18">CBS 7876</strain>
    </source>
</reference>
<feature type="compositionally biased region" description="Pro residues" evidence="16">
    <location>
        <begin position="914"/>
        <end position="931"/>
    </location>
</feature>
<sequence>MKACVPRTAAFSWSPQNYADSPMMATGTIAGALDESFSSDSVLELWQLPLQDAEAAPALQATATASARFNRLAWGSANAAKPRGLVAAGLENGELAIWDVQGLLNRTENALVTQNAIHKGPVRGLAFNRLHDKLLASGAVNGEIYVWDMDRPTKPFTPGARSQRIDEITSLGWNTQVSHVLATASSNGYTSVWDLRHKREVVALAYGGGAGTAGTGFGPGGAHNALASGGRRGMSAVAWHPLAATRLATASEDDGSPVIMLWDLRNSRAPEKVLTGHEKGILGLSWCQQDEDLLVACGKDNRTTVWNPQTCEMVAEMPPSANWAFDVQWCPANPNMLATASFDGRIAVQSLQSTNLDEVPEVPPETSPDDLFSTLGEQNAVPSGGMSLKHPPKWLRRPTSVAFGFGGQLVSVGGAAGAAGAARTFPVHIHDIRTEPHIAERARRLFDALNNHTLVEFCAEQSQDPATRPVDVPNWKALQTLFHAGSRDELVELLGFSKSDISAKVTEAVGALGLADLDEPAAGEAPPAEGADDPFAQDPFHPDALAPPAPAPKPVRDAPFRIHPAGREDPDRLVTQALVLGDFEQAVSLLVSKDRFADALVLATRAGDELLVKTQRAFFKRHAERVPYLRVLESIVMENLEDVVVNADLAEWQEIFVLLCTFAKPEDFNALAERLGQRLEDRYLREQSFEDRKNAVLCYLAAGRLEKVTSMWIDEMREEEYAIRTHAHEGRDDSRYSAHAEALQTFMEKVMVFQHAVQYTDEDLQPAADGEPRTYKLAPLYDRVLEYVDVLAEQGLIDVAQRFIALTPADYVPASAVASAAWQQDRLLRAPAGDAAAAPTYDQGYSDYGQGYDAYNQYDSGAYYGGASAPPAAAPSVPQVPQVPQVPTVPQVPPVPTVPQVPTVPSVPTVPQVPSAPPAAPPQQPLAPPPTAAQVAQAQSARAAPPPPPQVPQVPQVPTVPTVPTALETPAAYTPSAAPAYAPPPQPTPSAYAPTNAYSPAPSAYAPAPQASAPPAAPAAASMPPPPPIKRDKGGWNDVPAAASAPPKRAPSAAGHQQPITSPFPNQAGPPSVSAGPPRAGAPGVGAPPRAGSVPPPGVPPSPRTGMGHPAAPGRQGAGGTPYGAPPPGAQGAALLRPTTPGARGVRPPPGARADMPLRAQHTGPSQYGRVPSAGVAPPISPRPGMVPSTPGRARPPQMPPTPRLGTPAGGGFGAPPTPQMAASKPGFVHPRGDRTHIAPRLRPVADALSREVQRLHSINAQPKRILDDADRRVQLLLDLLNNALVDEKVVPPLLQLAQAIQARDQQGALQLHVHIATMASGDLATALVGVKFLIAKLST</sequence>
<keyword evidence="8" id="KW-0677">Repeat</keyword>
<evidence type="ECO:0000256" key="16">
    <source>
        <dbReference type="SAM" id="MobiDB-lite"/>
    </source>
</evidence>
<dbReference type="GO" id="GO:0090110">
    <property type="term" value="P:COPII-coated vesicle cargo loading"/>
    <property type="evidence" value="ECO:0007669"/>
    <property type="project" value="TreeGrafter"/>
</dbReference>
<feature type="compositionally biased region" description="Low complexity" evidence="16">
    <location>
        <begin position="932"/>
        <end position="943"/>
    </location>
</feature>
<dbReference type="FunFam" id="2.130.10.10:FF:000193">
    <property type="entry name" value="Protein transport protein SEC31, putative"/>
    <property type="match status" value="1"/>
</dbReference>